<dbReference type="SMART" id="SM00028">
    <property type="entry name" value="TPR"/>
    <property type="match status" value="1"/>
</dbReference>
<reference evidence="1" key="1">
    <citation type="journal article" date="2014" name="Front. Microbiol.">
        <title>High frequency of phylogenetically diverse reductive dehalogenase-homologous genes in deep subseafloor sedimentary metagenomes.</title>
        <authorList>
            <person name="Kawai M."/>
            <person name="Futagami T."/>
            <person name="Toyoda A."/>
            <person name="Takaki Y."/>
            <person name="Nishi S."/>
            <person name="Hori S."/>
            <person name="Arai W."/>
            <person name="Tsubouchi T."/>
            <person name="Morono Y."/>
            <person name="Uchiyama I."/>
            <person name="Ito T."/>
            <person name="Fujiyama A."/>
            <person name="Inagaki F."/>
            <person name="Takami H."/>
        </authorList>
    </citation>
    <scope>NUCLEOTIDE SEQUENCE</scope>
    <source>
        <strain evidence="1">Expedition CK06-06</strain>
    </source>
</reference>
<protein>
    <submittedName>
        <fullName evidence="1">Uncharacterized protein</fullName>
    </submittedName>
</protein>
<dbReference type="InterPro" id="IPR011990">
    <property type="entry name" value="TPR-like_helical_dom_sf"/>
</dbReference>
<feature type="non-terminal residue" evidence="1">
    <location>
        <position position="1"/>
    </location>
</feature>
<gene>
    <name evidence="1" type="ORF">S01H1_60006</name>
</gene>
<dbReference type="InterPro" id="IPR019734">
    <property type="entry name" value="TPR_rpt"/>
</dbReference>
<dbReference type="SUPFAM" id="SSF48452">
    <property type="entry name" value="TPR-like"/>
    <property type="match status" value="1"/>
</dbReference>
<name>X0VFY7_9ZZZZ</name>
<accession>X0VFY7</accession>
<proteinExistence type="predicted"/>
<organism evidence="1">
    <name type="scientific">marine sediment metagenome</name>
    <dbReference type="NCBI Taxonomy" id="412755"/>
    <lineage>
        <taxon>unclassified sequences</taxon>
        <taxon>metagenomes</taxon>
        <taxon>ecological metagenomes</taxon>
    </lineage>
</organism>
<sequence>ENAKKLKEIFALAKIFLELYPKNAELHKEIADIYLEAGQNEKAGIFYKKALELDPKLEEAKRKLEELGKEKKKLT</sequence>
<dbReference type="Pfam" id="PF13181">
    <property type="entry name" value="TPR_8"/>
    <property type="match status" value="1"/>
</dbReference>
<evidence type="ECO:0000313" key="1">
    <source>
        <dbReference type="EMBL" id="GAG17194.1"/>
    </source>
</evidence>
<dbReference type="PROSITE" id="PS50005">
    <property type="entry name" value="TPR"/>
    <property type="match status" value="1"/>
</dbReference>
<dbReference type="AlphaFoldDB" id="X0VFY7"/>
<dbReference type="EMBL" id="BARS01039285">
    <property type="protein sequence ID" value="GAG17194.1"/>
    <property type="molecule type" value="Genomic_DNA"/>
</dbReference>
<dbReference type="Gene3D" id="1.25.40.10">
    <property type="entry name" value="Tetratricopeptide repeat domain"/>
    <property type="match status" value="1"/>
</dbReference>
<comment type="caution">
    <text evidence="1">The sequence shown here is derived from an EMBL/GenBank/DDBJ whole genome shotgun (WGS) entry which is preliminary data.</text>
</comment>